<dbReference type="Pfam" id="PF04586">
    <property type="entry name" value="Peptidase_S78"/>
    <property type="match status" value="1"/>
</dbReference>
<dbReference type="GO" id="GO:0006508">
    <property type="term" value="P:proteolysis"/>
    <property type="evidence" value="ECO:0007669"/>
    <property type="project" value="UniProtKB-KW"/>
</dbReference>
<dbReference type="RefSeq" id="WP_185883734.1">
    <property type="nucleotide sequence ID" value="NZ_CP060052.1"/>
</dbReference>
<name>A0A7G6VRU5_9SPHN</name>
<evidence type="ECO:0000256" key="3">
    <source>
        <dbReference type="ARBA" id="ARBA00022801"/>
    </source>
</evidence>
<keyword evidence="1" id="KW-1188">Viral release from host cell</keyword>
<evidence type="ECO:0000259" key="4">
    <source>
        <dbReference type="Pfam" id="PF04586"/>
    </source>
</evidence>
<evidence type="ECO:0000313" key="6">
    <source>
        <dbReference type="Proteomes" id="UP000515297"/>
    </source>
</evidence>
<dbReference type="EMBL" id="CP060052">
    <property type="protein sequence ID" value="QNE04460.1"/>
    <property type="molecule type" value="Genomic_DNA"/>
</dbReference>
<proteinExistence type="predicted"/>
<gene>
    <name evidence="5" type="ORF">H4O24_10805</name>
</gene>
<evidence type="ECO:0000256" key="2">
    <source>
        <dbReference type="ARBA" id="ARBA00022670"/>
    </source>
</evidence>
<feature type="domain" description="Prohead serine protease" evidence="4">
    <location>
        <begin position="10"/>
        <end position="79"/>
    </location>
</feature>
<keyword evidence="3" id="KW-0378">Hydrolase</keyword>
<keyword evidence="2 5" id="KW-0645">Protease</keyword>
<dbReference type="AlphaFoldDB" id="A0A7G6VRU5"/>
<protein>
    <submittedName>
        <fullName evidence="5">HK97 family phage prohead protease</fullName>
    </submittedName>
</protein>
<accession>A0A7G6VRU5</accession>
<evidence type="ECO:0000313" key="5">
    <source>
        <dbReference type="EMBL" id="QNE04460.1"/>
    </source>
</evidence>
<evidence type="ECO:0000256" key="1">
    <source>
        <dbReference type="ARBA" id="ARBA00022612"/>
    </source>
</evidence>
<dbReference type="GO" id="GO:0008233">
    <property type="term" value="F:peptidase activity"/>
    <property type="evidence" value="ECO:0007669"/>
    <property type="project" value="UniProtKB-KW"/>
</dbReference>
<sequence>MEIAGFPLEIKNLSEGGEIVGLAAAFGNVDHGGDIIIKGAFGASLAQHKAAGTSPAMLLHHDMQRPIGRWTELTETDEGCTHPVSPALSGG</sequence>
<dbReference type="Proteomes" id="UP000515297">
    <property type="component" value="Chromosome"/>
</dbReference>
<organism evidence="5 6">
    <name type="scientific">Croceicoccus marinus</name>
    <dbReference type="NCBI Taxonomy" id="450378"/>
    <lineage>
        <taxon>Bacteria</taxon>
        <taxon>Pseudomonadati</taxon>
        <taxon>Pseudomonadota</taxon>
        <taxon>Alphaproteobacteria</taxon>
        <taxon>Sphingomonadales</taxon>
        <taxon>Erythrobacteraceae</taxon>
        <taxon>Croceicoccus</taxon>
    </lineage>
</organism>
<dbReference type="InterPro" id="IPR054613">
    <property type="entry name" value="Peptidase_S78_dom"/>
</dbReference>
<reference evidence="5 6" key="1">
    <citation type="submission" date="2020-08" db="EMBL/GenBank/DDBJ databases">
        <authorList>
            <person name="Liu G."/>
            <person name="Sun C."/>
        </authorList>
    </citation>
    <scope>NUCLEOTIDE SEQUENCE [LARGE SCALE GENOMIC DNA]</scope>
    <source>
        <strain evidence="5 6">OT19</strain>
    </source>
</reference>